<dbReference type="Gene3D" id="2.30.30.140">
    <property type="match status" value="3"/>
</dbReference>
<feature type="compositionally biased region" description="Basic and acidic residues" evidence="3">
    <location>
        <begin position="709"/>
        <end position="723"/>
    </location>
</feature>
<dbReference type="AlphaFoldDB" id="B7FWM0"/>
<dbReference type="CDD" id="cd20404">
    <property type="entry name" value="Tudor_Agenet_AtEML-like"/>
    <property type="match status" value="3"/>
</dbReference>
<feature type="domain" description="Tudor" evidence="4">
    <location>
        <begin position="811"/>
        <end position="870"/>
    </location>
</feature>
<feature type="region of interest" description="Disordered" evidence="3">
    <location>
        <begin position="759"/>
        <end position="807"/>
    </location>
</feature>
<feature type="compositionally biased region" description="Polar residues" evidence="3">
    <location>
        <begin position="1"/>
        <end position="13"/>
    </location>
</feature>
<feature type="compositionally biased region" description="Polar residues" evidence="3">
    <location>
        <begin position="223"/>
        <end position="232"/>
    </location>
</feature>
<reference evidence="6" key="2">
    <citation type="submission" date="2008-08" db="EMBL/GenBank/DDBJ databases">
        <authorList>
            <consortium name="Diatom Consortium"/>
            <person name="Grigoriev I."/>
            <person name="Grimwood J."/>
            <person name="Kuo A."/>
            <person name="Otillar R.P."/>
            <person name="Salamov A."/>
            <person name="Detter J.C."/>
            <person name="Lindquist E."/>
            <person name="Shapiro H."/>
            <person name="Lucas S."/>
            <person name="Glavina del Rio T."/>
            <person name="Pitluck S."/>
            <person name="Rokhsar D."/>
            <person name="Bowler C."/>
        </authorList>
    </citation>
    <scope>GENOME REANNOTATION</scope>
    <source>
        <strain evidence="6">CCAP 1055/1</strain>
    </source>
</reference>
<feature type="compositionally biased region" description="Basic residues" evidence="3">
    <location>
        <begin position="528"/>
        <end position="537"/>
    </location>
</feature>
<dbReference type="PANTHER" id="PTHR12663:SF0">
    <property type="entry name" value="PRECOCIOUS DISSOCIATION OF SISTERS 5, ISOFORM A"/>
    <property type="match status" value="1"/>
</dbReference>
<feature type="compositionally biased region" description="Low complexity" evidence="3">
    <location>
        <begin position="81"/>
        <end position="103"/>
    </location>
</feature>
<dbReference type="PANTHER" id="PTHR12663">
    <property type="entry name" value="ANDROGEN INDUCED INHIBITOR OF PROLIFERATION AS3 / PDS5-RELATED"/>
    <property type="match status" value="1"/>
</dbReference>
<dbReference type="InParanoid" id="B7FWM0"/>
<evidence type="ECO:0000259" key="4">
    <source>
        <dbReference type="SMART" id="SM00333"/>
    </source>
</evidence>
<dbReference type="KEGG" id="pti:PHATRDRAFT_45147"/>
<evidence type="ECO:0000256" key="2">
    <source>
        <dbReference type="ARBA" id="ARBA00023242"/>
    </source>
</evidence>
<dbReference type="GO" id="GO:1990904">
    <property type="term" value="C:ribonucleoprotein complex"/>
    <property type="evidence" value="ECO:0007669"/>
    <property type="project" value="UniProtKB-KW"/>
</dbReference>
<feature type="region of interest" description="Disordered" evidence="3">
    <location>
        <begin position="666"/>
        <end position="723"/>
    </location>
</feature>
<dbReference type="STRING" id="556484.B7FWM0"/>
<name>B7FWM0_PHATC</name>
<dbReference type="SMART" id="SM00333">
    <property type="entry name" value="TUDOR"/>
    <property type="match status" value="3"/>
</dbReference>
<feature type="domain" description="Tudor" evidence="4">
    <location>
        <begin position="1041"/>
        <end position="1100"/>
    </location>
</feature>
<dbReference type="GO" id="GO:0006281">
    <property type="term" value="P:DNA repair"/>
    <property type="evidence" value="ECO:0007669"/>
    <property type="project" value="TreeGrafter"/>
</dbReference>
<dbReference type="GO" id="GO:0005634">
    <property type="term" value="C:nucleus"/>
    <property type="evidence" value="ECO:0007669"/>
    <property type="project" value="UniProtKB-SubCell"/>
</dbReference>
<evidence type="ECO:0000313" key="6">
    <source>
        <dbReference type="Proteomes" id="UP000000759"/>
    </source>
</evidence>
<dbReference type="InterPro" id="IPR039776">
    <property type="entry name" value="Pds5"/>
</dbReference>
<dbReference type="SUPFAM" id="SSF63748">
    <property type="entry name" value="Tudor/PWWP/MBT"/>
    <property type="match status" value="1"/>
</dbReference>
<keyword evidence="2" id="KW-0539">Nucleus</keyword>
<dbReference type="EMBL" id="CM000609">
    <property type="protein sequence ID" value="EEC49228.1"/>
    <property type="molecule type" value="Genomic_DNA"/>
</dbReference>
<feature type="compositionally biased region" description="Polar residues" evidence="3">
    <location>
        <begin position="143"/>
        <end position="156"/>
    </location>
</feature>
<feature type="region of interest" description="Disordered" evidence="3">
    <location>
        <begin position="427"/>
        <end position="617"/>
    </location>
</feature>
<dbReference type="HOGENOM" id="CLU_281255_0_0_1"/>
<dbReference type="eggNOG" id="ENOG502SEP4">
    <property type="taxonomic scope" value="Eukaryota"/>
</dbReference>
<feature type="region of interest" description="Disordered" evidence="3">
    <location>
        <begin position="81"/>
        <end position="242"/>
    </location>
</feature>
<feature type="compositionally biased region" description="Low complexity" evidence="3">
    <location>
        <begin position="157"/>
        <end position="171"/>
    </location>
</feature>
<evidence type="ECO:0000256" key="3">
    <source>
        <dbReference type="SAM" id="MobiDB-lite"/>
    </source>
</evidence>
<dbReference type="InterPro" id="IPR002999">
    <property type="entry name" value="Tudor"/>
</dbReference>
<dbReference type="GeneID" id="7200331"/>
<protein>
    <submittedName>
        <fullName evidence="5">Ribonucleoprotein associated TUDOR protein</fullName>
    </submittedName>
</protein>
<comment type="subcellular location">
    <subcellularLocation>
        <location evidence="1">Nucleus</location>
    </subcellularLocation>
</comment>
<feature type="compositionally biased region" description="Polar residues" evidence="3">
    <location>
        <begin position="766"/>
        <end position="780"/>
    </location>
</feature>
<feature type="region of interest" description="Disordered" evidence="3">
    <location>
        <begin position="272"/>
        <end position="292"/>
    </location>
</feature>
<proteinExistence type="predicted"/>
<feature type="compositionally biased region" description="Polar residues" evidence="3">
    <location>
        <begin position="172"/>
        <end position="183"/>
    </location>
</feature>
<accession>B7FWM0</accession>
<sequence length="1115" mass="124187">MPFGASSSSSWWNGTVRDDASHPSTTVPYRLSSLHVDEDIQNAAAGLLGIAHTHVRRGEATTLWSQSSMWGWKPDATMNTTMTNTSTTTATTTTTTTTNDAPSPSTPWVPSGECLRPHTAAAIQPSGPLAPPPLFASPDRRSSLGTTNAHAASNRVQPQRTPAAQQATTTAHGTLSNGSCSSTSPPPLVIDGFQVDGTASCPVGRRPRPHQVQRVSPVPVPHRSTSQASSHSNKPHTVPLLPPPSQQLLLPPPQQQHLPNFIDGSIRVGRTESNTRQPESDAPVPSNFLTPPPQCVGATHSGRVVQKPLTFAEEIFGKNGRPPVLLHRNHPKRVLTKPQLRKLIATHQQKTTKASARISANVVVPPRITVGNSVAPPPLLRINSNVTGRVVKKPVNFADEIFGKNGRPPVLDDATLARLARARTTTVGLVRPSGESIHNNTSNRRTKDSRRRRRDIRTVTRATPKAEIDPVVTEENLNSPRKRHRSRKNATDETDTTNGSPRSRRRSRADREPVSVDRVPFYPDTVTSRRRASRKPKLFAQERFGKNGRPPSPVLIAEAEPSGTVLVSPRRYTMTPPTEEKSPRTVSDSSIEADEGKVQRSSFGSEREHSDDLESNVNVDLGESTVVGNATQGTKDIESVVVPDGTMRDRNTHGTKIARWLQRKRNEWERQKSQSRVLGLPSNKMGSAYDSAPPDTTNEKRLLSKHKSDRAGKESVRHIKNLEPERCDSRSIVSKQANKSLDKSIFDEDSVDNTVAASDLVDSESENGPSIAKSTDSPISGGSRLRRGLFKKENEDAQPSHKRRGRKRPVDLVVVGARVEVFWKEEQQYFAGIVMKQREHKRAFYVEYDDGDREWIDFAAHKFRLIESVTHDTSKAKRKAEILNALCKKRVSEIELTSSETKKYAATGGFHEINPIGTRVKKLRRGRKKGVSILDDSNNGEENDPEDNIYGITVGCRVAVFWEGDRKYFNGSVTRKRSANRKNFFVEYDDGDSEWIDFDDHQFRLFITDERDEVHTDTAEDYDEGEALDDLNEEHEKGDASKVSIGCRVAVYWDGDNEYYKGKIMSIKKDKKASFYLKYDDGEDEWINLRRHKFVHLPKKKSGGRPQKKRKTDFR</sequence>
<reference evidence="5 6" key="1">
    <citation type="journal article" date="2008" name="Nature">
        <title>The Phaeodactylum genome reveals the evolutionary history of diatom genomes.</title>
        <authorList>
            <person name="Bowler C."/>
            <person name="Allen A.E."/>
            <person name="Badger J.H."/>
            <person name="Grimwood J."/>
            <person name="Jabbari K."/>
            <person name="Kuo A."/>
            <person name="Maheswari U."/>
            <person name="Martens C."/>
            <person name="Maumus F."/>
            <person name="Otillar R.P."/>
            <person name="Rayko E."/>
            <person name="Salamov A."/>
            <person name="Vandepoele K."/>
            <person name="Beszteri B."/>
            <person name="Gruber A."/>
            <person name="Heijde M."/>
            <person name="Katinka M."/>
            <person name="Mock T."/>
            <person name="Valentin K."/>
            <person name="Verret F."/>
            <person name="Berges J.A."/>
            <person name="Brownlee C."/>
            <person name="Cadoret J.P."/>
            <person name="Chiovitti A."/>
            <person name="Choi C.J."/>
            <person name="Coesel S."/>
            <person name="De Martino A."/>
            <person name="Detter J.C."/>
            <person name="Durkin C."/>
            <person name="Falciatore A."/>
            <person name="Fournet J."/>
            <person name="Haruta M."/>
            <person name="Huysman M.J."/>
            <person name="Jenkins B.D."/>
            <person name="Jiroutova K."/>
            <person name="Jorgensen R.E."/>
            <person name="Joubert Y."/>
            <person name="Kaplan A."/>
            <person name="Kroger N."/>
            <person name="Kroth P.G."/>
            <person name="La Roche J."/>
            <person name="Lindquist E."/>
            <person name="Lommer M."/>
            <person name="Martin-Jezequel V."/>
            <person name="Lopez P.J."/>
            <person name="Lucas S."/>
            <person name="Mangogna M."/>
            <person name="McGinnis K."/>
            <person name="Medlin L.K."/>
            <person name="Montsant A."/>
            <person name="Oudot-Le Secq M.P."/>
            <person name="Napoli C."/>
            <person name="Obornik M."/>
            <person name="Parker M.S."/>
            <person name="Petit J.L."/>
            <person name="Porcel B.M."/>
            <person name="Poulsen N."/>
            <person name="Robison M."/>
            <person name="Rychlewski L."/>
            <person name="Rynearson T.A."/>
            <person name="Schmutz J."/>
            <person name="Shapiro H."/>
            <person name="Siaut M."/>
            <person name="Stanley M."/>
            <person name="Sussman M.R."/>
            <person name="Taylor A.R."/>
            <person name="Vardi A."/>
            <person name="von Dassow P."/>
            <person name="Vyverman W."/>
            <person name="Willis A."/>
            <person name="Wyrwicz L.S."/>
            <person name="Rokhsar D.S."/>
            <person name="Weissenbach J."/>
            <person name="Armbrust E.V."/>
            <person name="Green B.R."/>
            <person name="Van de Peer Y."/>
            <person name="Grigoriev I.V."/>
        </authorList>
    </citation>
    <scope>NUCLEOTIDE SEQUENCE [LARGE SCALE GENOMIC DNA]</scope>
    <source>
        <strain evidence="5 6">CCAP 1055/1</strain>
    </source>
</reference>
<dbReference type="GO" id="GO:0007064">
    <property type="term" value="P:mitotic sister chromatid cohesion"/>
    <property type="evidence" value="ECO:0007669"/>
    <property type="project" value="InterPro"/>
</dbReference>
<dbReference type="OMA" id="DSEWIDF"/>
<gene>
    <name evidence="5" type="primary">RAT1</name>
    <name evidence="5" type="ORF">PHATRDRAFT_45147</name>
</gene>
<feature type="compositionally biased region" description="Basic and acidic residues" evidence="3">
    <location>
        <begin position="790"/>
        <end position="799"/>
    </location>
</feature>
<dbReference type="OrthoDB" id="128459at2759"/>
<evidence type="ECO:0000256" key="1">
    <source>
        <dbReference type="ARBA" id="ARBA00004123"/>
    </source>
</evidence>
<dbReference type="Proteomes" id="UP000000759">
    <property type="component" value="Chromosome 6"/>
</dbReference>
<organism evidence="5 6">
    <name type="scientific">Phaeodactylum tricornutum (strain CCAP 1055/1)</name>
    <dbReference type="NCBI Taxonomy" id="556484"/>
    <lineage>
        <taxon>Eukaryota</taxon>
        <taxon>Sar</taxon>
        <taxon>Stramenopiles</taxon>
        <taxon>Ochrophyta</taxon>
        <taxon>Bacillariophyta</taxon>
        <taxon>Bacillariophyceae</taxon>
        <taxon>Bacillariophycidae</taxon>
        <taxon>Naviculales</taxon>
        <taxon>Phaeodactylaceae</taxon>
        <taxon>Phaeodactylum</taxon>
    </lineage>
</organism>
<keyword evidence="5" id="KW-0687">Ribonucleoprotein</keyword>
<dbReference type="RefSeq" id="XP_002179405.1">
    <property type="nucleotide sequence ID" value="XM_002179369.1"/>
</dbReference>
<feature type="domain" description="Tudor" evidence="4">
    <location>
        <begin position="950"/>
        <end position="1007"/>
    </location>
</feature>
<dbReference type="GO" id="GO:0000785">
    <property type="term" value="C:chromatin"/>
    <property type="evidence" value="ECO:0007669"/>
    <property type="project" value="TreeGrafter"/>
</dbReference>
<dbReference type="PaxDb" id="2850-Phatr45147"/>
<evidence type="ECO:0000313" key="5">
    <source>
        <dbReference type="EMBL" id="EEC49228.1"/>
    </source>
</evidence>
<feature type="region of interest" description="Disordered" evidence="3">
    <location>
        <begin position="1"/>
        <end position="23"/>
    </location>
</feature>
<keyword evidence="6" id="KW-1185">Reference proteome</keyword>